<evidence type="ECO:0000256" key="2">
    <source>
        <dbReference type="ARBA" id="ARBA00022741"/>
    </source>
</evidence>
<feature type="region of interest" description="Disordered" evidence="14">
    <location>
        <begin position="755"/>
        <end position="805"/>
    </location>
</feature>
<dbReference type="Pfam" id="PF13361">
    <property type="entry name" value="UvrD_C"/>
    <property type="match status" value="1"/>
</dbReference>
<evidence type="ECO:0000313" key="17">
    <source>
        <dbReference type="EMBL" id="KAG0145759.1"/>
    </source>
</evidence>
<accession>A0A9P6NKD7</accession>
<comment type="catalytic activity">
    <reaction evidence="10">
        <text>Couples ATP hydrolysis with the unwinding of duplex DNA by translocating in the 3'-5' direction.</text>
        <dbReference type="EC" id="5.6.2.4"/>
    </reaction>
</comment>
<dbReference type="GO" id="GO:0003677">
    <property type="term" value="F:DNA binding"/>
    <property type="evidence" value="ECO:0007669"/>
    <property type="project" value="UniProtKB-KW"/>
</dbReference>
<dbReference type="Gene3D" id="1.10.10.160">
    <property type="match status" value="1"/>
</dbReference>
<dbReference type="GO" id="GO:0016787">
    <property type="term" value="F:hydrolase activity"/>
    <property type="evidence" value="ECO:0007669"/>
    <property type="project" value="UniProtKB-UniRule"/>
</dbReference>
<evidence type="ECO:0000256" key="6">
    <source>
        <dbReference type="ARBA" id="ARBA00022840"/>
    </source>
</evidence>
<proteinExistence type="inferred from homology"/>
<keyword evidence="8" id="KW-0234">DNA repair</keyword>
<dbReference type="Pfam" id="PF00580">
    <property type="entry name" value="UvrD-helicase"/>
    <property type="match status" value="1"/>
</dbReference>
<evidence type="ECO:0000259" key="16">
    <source>
        <dbReference type="PROSITE" id="PS51217"/>
    </source>
</evidence>
<comment type="catalytic activity">
    <reaction evidence="12">
        <text>ATP + H2O = ADP + phosphate + H(+)</text>
        <dbReference type="Rhea" id="RHEA:13065"/>
        <dbReference type="ChEBI" id="CHEBI:15377"/>
        <dbReference type="ChEBI" id="CHEBI:15378"/>
        <dbReference type="ChEBI" id="CHEBI:30616"/>
        <dbReference type="ChEBI" id="CHEBI:43474"/>
        <dbReference type="ChEBI" id="CHEBI:456216"/>
        <dbReference type="EC" id="5.6.2.4"/>
    </reaction>
</comment>
<keyword evidence="18" id="KW-1185">Reference proteome</keyword>
<evidence type="ECO:0000256" key="14">
    <source>
        <dbReference type="SAM" id="MobiDB-lite"/>
    </source>
</evidence>
<dbReference type="CDD" id="cd17932">
    <property type="entry name" value="DEXQc_UvrD"/>
    <property type="match status" value="1"/>
</dbReference>
<dbReference type="Proteomes" id="UP000886653">
    <property type="component" value="Unassembled WGS sequence"/>
</dbReference>
<dbReference type="PANTHER" id="PTHR11070:SF2">
    <property type="entry name" value="ATP-DEPENDENT DNA HELICASE SRS2"/>
    <property type="match status" value="1"/>
</dbReference>
<sequence length="955" mass="105454">MSSSGMPWLESLNTSQRKAVESDPEGSLQILAGPGSGKTRVLTCRVAYLIKHTGIDPSDLVVVTFTNKAANEMKHRLHVLLGAKLSNKIVNMGTFHGVCVKFLRKYGSKVGLKPNWVICDWDQQLAYCKSILHQPSFAARNANMPIKLKPNVVLNYISKKKSRGEAVSTGNGDLLMDDLYKAYQAALNDDNCLDFDDLLTYGEMLFRCHPQVVVNVKHVLIDEFQDTNVVQYEMMRHLAHSGAVTIVGDPDQGIYGWRSAEVGNLNKMVNDIPNTMMIFLEENYRSSSRILNASLAVVQQDTMRIDKSLYTTHPEVSFPVLRAFPKPQEESEFIVQEIQRVIAHTGGQLTYDDFSILLRYNALSRNLEAALQSAGIPSRMVGGQKFFERAEVKDILAYLQLADNPTFVPAFERIINVPKRAIGVTTIKAIKEAAKASGVSPIEILIRSVKGKDYPGLSHSHRSKFKIFLAVIFKIQTLARSGASIVEIIDTLLNQIDYEAHLRKQHDSDAVHRYQNVQELKAFAVHLDGGELKTSSPPSSAEIEVVDKTTSKQDIADMMEAIEAGSLDEDEEPTSLRRFLTESMLSTDTEAEDSKETNNIPKVTISTCHASKGLEWPVVFIPAVENGTFPFYLSVDPESIKEERRLLFVAMTRAQGLLYMTHCQQRMAGAESRDRSVSQFVSSLTVENVKSKTLKDVKFTQSPPKLGLKMRKELASILGRPLASDADVDSAITKYNQVPRKDFEIINLKASGKEKSVYTPSNPSYNRWGSSSQPSASASFQPTSNASSQLASTGPRPFGFNRPGSKLPSIPAGRFVNSEPALGFSSAFTLHQSQVKTGIGGGKGKGKDLSAAFIPQIPRDRFVNGGGSITKLPPEVRLSRGAEPTSFLIGVNTNLSTTTNVTKTSLANFQASSSSKVMEELKRSIPPDVVTLVGLEKRKEEKKSRTKQKKQKTKR</sequence>
<evidence type="ECO:0000256" key="7">
    <source>
        <dbReference type="ARBA" id="ARBA00023125"/>
    </source>
</evidence>
<dbReference type="GO" id="GO:0000725">
    <property type="term" value="P:recombinational repair"/>
    <property type="evidence" value="ECO:0007669"/>
    <property type="project" value="TreeGrafter"/>
</dbReference>
<dbReference type="PROSITE" id="PS51217">
    <property type="entry name" value="UVRD_HELICASE_CTER"/>
    <property type="match status" value="1"/>
</dbReference>
<keyword evidence="4 13" id="KW-0378">Hydrolase</keyword>
<organism evidence="17 18">
    <name type="scientific">Cronartium quercuum f. sp. fusiforme G11</name>
    <dbReference type="NCBI Taxonomy" id="708437"/>
    <lineage>
        <taxon>Eukaryota</taxon>
        <taxon>Fungi</taxon>
        <taxon>Dikarya</taxon>
        <taxon>Basidiomycota</taxon>
        <taxon>Pucciniomycotina</taxon>
        <taxon>Pucciniomycetes</taxon>
        <taxon>Pucciniales</taxon>
        <taxon>Coleosporiaceae</taxon>
        <taxon>Cronartium</taxon>
    </lineage>
</organism>
<dbReference type="FunFam" id="3.40.50.300:FF:001201">
    <property type="entry name" value="ATP-dependent DNA helicase UvrD2"/>
    <property type="match status" value="1"/>
</dbReference>
<evidence type="ECO:0000256" key="12">
    <source>
        <dbReference type="ARBA" id="ARBA00048988"/>
    </source>
</evidence>
<feature type="compositionally biased region" description="Basic residues" evidence="14">
    <location>
        <begin position="944"/>
        <end position="955"/>
    </location>
</feature>
<name>A0A9P6NKD7_9BASI</name>
<feature type="compositionally biased region" description="Polar residues" evidence="14">
    <location>
        <begin position="758"/>
        <end position="769"/>
    </location>
</feature>
<reference evidence="17" key="1">
    <citation type="submission" date="2013-11" db="EMBL/GenBank/DDBJ databases">
        <title>Genome sequence of the fusiform rust pathogen reveals effectors for host alternation and coevolution with pine.</title>
        <authorList>
            <consortium name="DOE Joint Genome Institute"/>
            <person name="Smith K."/>
            <person name="Pendleton A."/>
            <person name="Kubisiak T."/>
            <person name="Anderson C."/>
            <person name="Salamov A."/>
            <person name="Aerts A."/>
            <person name="Riley R."/>
            <person name="Clum A."/>
            <person name="Lindquist E."/>
            <person name="Ence D."/>
            <person name="Campbell M."/>
            <person name="Kronenberg Z."/>
            <person name="Feau N."/>
            <person name="Dhillon B."/>
            <person name="Hamelin R."/>
            <person name="Burleigh J."/>
            <person name="Smith J."/>
            <person name="Yandell M."/>
            <person name="Nelson C."/>
            <person name="Grigoriev I."/>
            <person name="Davis J."/>
        </authorList>
    </citation>
    <scope>NUCLEOTIDE SEQUENCE</scope>
    <source>
        <strain evidence="17">G11</strain>
    </source>
</reference>
<evidence type="ECO:0000256" key="13">
    <source>
        <dbReference type="PROSITE-ProRule" id="PRU00560"/>
    </source>
</evidence>
<dbReference type="GO" id="GO:0043138">
    <property type="term" value="F:3'-5' DNA helicase activity"/>
    <property type="evidence" value="ECO:0007669"/>
    <property type="project" value="UniProtKB-EC"/>
</dbReference>
<evidence type="ECO:0000256" key="5">
    <source>
        <dbReference type="ARBA" id="ARBA00022806"/>
    </source>
</evidence>
<keyword evidence="5 13" id="KW-0347">Helicase</keyword>
<feature type="region of interest" description="Disordered" evidence="14">
    <location>
        <begin position="936"/>
        <end position="955"/>
    </location>
</feature>
<feature type="domain" description="UvrD-like helicase ATP-binding" evidence="15">
    <location>
        <begin position="11"/>
        <end position="287"/>
    </location>
</feature>
<dbReference type="EMBL" id="MU167271">
    <property type="protein sequence ID" value="KAG0145759.1"/>
    <property type="molecule type" value="Genomic_DNA"/>
</dbReference>
<dbReference type="InterPro" id="IPR000212">
    <property type="entry name" value="DNA_helicase_UvrD/REP"/>
</dbReference>
<feature type="compositionally biased region" description="Polar residues" evidence="14">
    <location>
        <begin position="1"/>
        <end position="17"/>
    </location>
</feature>
<feature type="region of interest" description="Disordered" evidence="14">
    <location>
        <begin position="1"/>
        <end position="31"/>
    </location>
</feature>
<dbReference type="PROSITE" id="PS51198">
    <property type="entry name" value="UVRD_HELICASE_ATP_BIND"/>
    <property type="match status" value="1"/>
</dbReference>
<dbReference type="OrthoDB" id="1470711at2759"/>
<evidence type="ECO:0000256" key="3">
    <source>
        <dbReference type="ARBA" id="ARBA00022763"/>
    </source>
</evidence>
<evidence type="ECO:0000256" key="8">
    <source>
        <dbReference type="ARBA" id="ARBA00023204"/>
    </source>
</evidence>
<dbReference type="Gene3D" id="1.10.486.10">
    <property type="entry name" value="PCRA, domain 4"/>
    <property type="match status" value="1"/>
</dbReference>
<evidence type="ECO:0000256" key="1">
    <source>
        <dbReference type="ARBA" id="ARBA00009922"/>
    </source>
</evidence>
<evidence type="ECO:0000256" key="11">
    <source>
        <dbReference type="ARBA" id="ARBA00034808"/>
    </source>
</evidence>
<keyword evidence="9" id="KW-0413">Isomerase</keyword>
<feature type="binding site" evidence="13">
    <location>
        <begin position="32"/>
        <end position="39"/>
    </location>
    <ligand>
        <name>ATP</name>
        <dbReference type="ChEBI" id="CHEBI:30616"/>
    </ligand>
</feature>
<comment type="similarity">
    <text evidence="1">Belongs to the helicase family. UvrD subfamily.</text>
</comment>
<dbReference type="InterPro" id="IPR014016">
    <property type="entry name" value="UvrD-like_ATP-bd"/>
</dbReference>
<feature type="compositionally biased region" description="Low complexity" evidence="14">
    <location>
        <begin position="770"/>
        <end position="784"/>
    </location>
</feature>
<dbReference type="GO" id="GO:0005524">
    <property type="term" value="F:ATP binding"/>
    <property type="evidence" value="ECO:0007669"/>
    <property type="project" value="UniProtKB-UniRule"/>
</dbReference>
<dbReference type="GO" id="GO:0005634">
    <property type="term" value="C:nucleus"/>
    <property type="evidence" value="ECO:0007669"/>
    <property type="project" value="TreeGrafter"/>
</dbReference>
<dbReference type="InterPro" id="IPR014017">
    <property type="entry name" value="DNA_helicase_UvrD-like_C"/>
</dbReference>
<keyword evidence="3" id="KW-0227">DNA damage</keyword>
<dbReference type="EC" id="5.6.2.4" evidence="11"/>
<dbReference type="PANTHER" id="PTHR11070">
    <property type="entry name" value="UVRD / RECB / PCRA DNA HELICASE FAMILY MEMBER"/>
    <property type="match status" value="1"/>
</dbReference>
<evidence type="ECO:0000256" key="9">
    <source>
        <dbReference type="ARBA" id="ARBA00023235"/>
    </source>
</evidence>
<evidence type="ECO:0000259" key="15">
    <source>
        <dbReference type="PROSITE" id="PS51198"/>
    </source>
</evidence>
<feature type="domain" description="UvrD-like helicase C-terminal" evidence="16">
    <location>
        <begin position="288"/>
        <end position="613"/>
    </location>
</feature>
<evidence type="ECO:0000313" key="18">
    <source>
        <dbReference type="Proteomes" id="UP000886653"/>
    </source>
</evidence>
<dbReference type="Gene3D" id="3.40.50.300">
    <property type="entry name" value="P-loop containing nucleotide triphosphate hydrolases"/>
    <property type="match status" value="2"/>
</dbReference>
<evidence type="ECO:0000256" key="4">
    <source>
        <dbReference type="ARBA" id="ARBA00022801"/>
    </source>
</evidence>
<protein>
    <recommendedName>
        <fullName evidence="11">DNA 3'-5' helicase</fullName>
        <ecNumber evidence="11">5.6.2.4</ecNumber>
    </recommendedName>
</protein>
<comment type="caution">
    <text evidence="17">The sequence shown here is derived from an EMBL/GenBank/DDBJ whole genome shotgun (WGS) entry which is preliminary data.</text>
</comment>
<dbReference type="SUPFAM" id="SSF52540">
    <property type="entry name" value="P-loop containing nucleoside triphosphate hydrolases"/>
    <property type="match status" value="1"/>
</dbReference>
<evidence type="ECO:0000256" key="10">
    <source>
        <dbReference type="ARBA" id="ARBA00034617"/>
    </source>
</evidence>
<keyword evidence="2 13" id="KW-0547">Nucleotide-binding</keyword>
<gene>
    <name evidence="17" type="ORF">CROQUDRAFT_658266</name>
</gene>
<dbReference type="AlphaFoldDB" id="A0A9P6NKD7"/>
<dbReference type="CDD" id="cd18807">
    <property type="entry name" value="SF1_C_UvrD"/>
    <property type="match status" value="1"/>
</dbReference>
<dbReference type="InterPro" id="IPR027417">
    <property type="entry name" value="P-loop_NTPase"/>
</dbReference>
<dbReference type="InterPro" id="IPR013986">
    <property type="entry name" value="DExx_box_DNA_helicase_dom_sf"/>
</dbReference>
<keyword evidence="7" id="KW-0238">DNA-binding</keyword>
<keyword evidence="6 13" id="KW-0067">ATP-binding</keyword>